<feature type="compositionally biased region" description="Low complexity" evidence="1">
    <location>
        <begin position="546"/>
        <end position="562"/>
    </location>
</feature>
<protein>
    <submittedName>
        <fullName evidence="3">LAQU0S02e06018g1_1</fullName>
    </submittedName>
</protein>
<dbReference type="OrthoDB" id="4068368at2759"/>
<feature type="region of interest" description="Disordered" evidence="1">
    <location>
        <begin position="696"/>
        <end position="739"/>
    </location>
</feature>
<organism evidence="3 4">
    <name type="scientific">Lachancea quebecensis</name>
    <dbReference type="NCBI Taxonomy" id="1654605"/>
    <lineage>
        <taxon>Eukaryota</taxon>
        <taxon>Fungi</taxon>
        <taxon>Dikarya</taxon>
        <taxon>Ascomycota</taxon>
        <taxon>Saccharomycotina</taxon>
        <taxon>Saccharomycetes</taxon>
        <taxon>Saccharomycetales</taxon>
        <taxon>Saccharomycetaceae</taxon>
        <taxon>Lachancea</taxon>
    </lineage>
</organism>
<proteinExistence type="predicted"/>
<feature type="region of interest" description="Disordered" evidence="1">
    <location>
        <begin position="599"/>
        <end position="618"/>
    </location>
</feature>
<feature type="region of interest" description="Disordered" evidence="1">
    <location>
        <begin position="544"/>
        <end position="583"/>
    </location>
</feature>
<dbReference type="AlphaFoldDB" id="A0A0P1KMS7"/>
<feature type="compositionally biased region" description="Low complexity" evidence="1">
    <location>
        <begin position="722"/>
        <end position="734"/>
    </location>
</feature>
<feature type="transmembrane region" description="Helical" evidence="2">
    <location>
        <begin position="45"/>
        <end position="64"/>
    </location>
</feature>
<feature type="compositionally biased region" description="Polar residues" evidence="1">
    <location>
        <begin position="566"/>
        <end position="577"/>
    </location>
</feature>
<feature type="compositionally biased region" description="Basic and acidic residues" evidence="1">
    <location>
        <begin position="696"/>
        <end position="709"/>
    </location>
</feature>
<keyword evidence="2" id="KW-0472">Membrane</keyword>
<evidence type="ECO:0000313" key="3">
    <source>
        <dbReference type="EMBL" id="CUS21107.1"/>
    </source>
</evidence>
<gene>
    <name evidence="3" type="ORF">LAQU0_S02e06018g</name>
</gene>
<feature type="transmembrane region" description="Helical" evidence="2">
    <location>
        <begin position="71"/>
        <end position="91"/>
    </location>
</feature>
<name>A0A0P1KMS7_9SACH</name>
<keyword evidence="2" id="KW-0812">Transmembrane</keyword>
<dbReference type="Proteomes" id="UP000236544">
    <property type="component" value="Unassembled WGS sequence"/>
</dbReference>
<sequence>MRRKKPCRLVLRLIRSCTALMSLSCGALSIAVLCAGSQEPCFNEATLITLLVGVIMNAMAQVALAIRDETIIKLISIFPLSLMLGSAIGYIKFLIEQLPNSNISSERTNLATAHLGVLLSTLLVSGISSSLTSQHASNKSLEVHGFREDMEAGNNDRIDVPTKTVAMKNSSQTLTPEHDFQEIYSHQNWMNKYPSTYSGSESASATSVVKHSLEVQASQNSVQAQNSANLGHKASKKPKMRSFLKMTSKNKVSKDIPVVGTSQMDESIQAYYVTRLSTIQDNSKSFLNVAHNSQHRDASSKSIRSSSLLSDHGKAVVFDEAAFLMEKNAVHRINSALLPPSLRATDKDDKNYNWASDISEQHNSPQTSSVTEEGLDLLQENDLEDIPQAPDWSKPLSAVANSPKLLKKVNFQDWQIHSDRFLENEKILNESNPKLLPGLLFQPKTDSQSDADFSFPPQKPKLDFDDFLGQNNDDTVSELDILFRSEECGLNNENNTANYMESILKQDDASTNLKRLSKEMSFTSGNHSPTKSITSIITNSANGSFKYPSRSSQKSPPKSPSKFGSMFSNAGHSQASNHIHHSRSNSQITAFLHSVAHKGNTNSSVQSSPTRGGRLRRSFSKKMSLSSISFKQEEEEEGLHEHIRGKSIDFSYVHSLQNKHSPSKSLTLAGRRNSMFAPGDAKLRTVSAIFLEEDPRSKNHTSKCEKDIDPIQGCASEKTENSSMRSSQSTTSQTHYPQAVIGEYDREKWSTLLSMSLIESPKSAASG</sequence>
<keyword evidence="4" id="KW-1185">Reference proteome</keyword>
<feature type="region of interest" description="Disordered" evidence="1">
    <location>
        <begin position="219"/>
        <end position="238"/>
    </location>
</feature>
<evidence type="ECO:0000313" key="4">
    <source>
        <dbReference type="Proteomes" id="UP000236544"/>
    </source>
</evidence>
<dbReference type="EMBL" id="LN890542">
    <property type="protein sequence ID" value="CUS21107.1"/>
    <property type="molecule type" value="Genomic_DNA"/>
</dbReference>
<feature type="compositionally biased region" description="Polar residues" evidence="1">
    <location>
        <begin position="599"/>
        <end position="610"/>
    </location>
</feature>
<evidence type="ECO:0000256" key="1">
    <source>
        <dbReference type="SAM" id="MobiDB-lite"/>
    </source>
</evidence>
<accession>A0A0P1KMS7</accession>
<feature type="compositionally biased region" description="Low complexity" evidence="1">
    <location>
        <begin position="219"/>
        <end position="229"/>
    </location>
</feature>
<keyword evidence="2" id="KW-1133">Transmembrane helix</keyword>
<evidence type="ECO:0000256" key="2">
    <source>
        <dbReference type="SAM" id="Phobius"/>
    </source>
</evidence>
<reference evidence="4" key="1">
    <citation type="submission" date="2015-10" db="EMBL/GenBank/DDBJ databases">
        <authorList>
            <person name="Devillers H."/>
        </authorList>
    </citation>
    <scope>NUCLEOTIDE SEQUENCE [LARGE SCALE GENOMIC DNA]</scope>
</reference>